<evidence type="ECO:0000256" key="7">
    <source>
        <dbReference type="ARBA" id="ARBA00022840"/>
    </source>
</evidence>
<dbReference type="CDD" id="cd12915">
    <property type="entry name" value="PDC2_DGC_like"/>
    <property type="match status" value="1"/>
</dbReference>
<dbReference type="EC" id="2.7.13.3" evidence="2"/>
<feature type="transmembrane region" description="Helical" evidence="8">
    <location>
        <begin position="261"/>
        <end position="284"/>
    </location>
</feature>
<dbReference type="Gene3D" id="3.30.450.20">
    <property type="entry name" value="PAS domain"/>
    <property type="match status" value="3"/>
</dbReference>
<evidence type="ECO:0000256" key="2">
    <source>
        <dbReference type="ARBA" id="ARBA00012438"/>
    </source>
</evidence>
<dbReference type="SUPFAM" id="SSF55874">
    <property type="entry name" value="ATPase domain of HSP90 chaperone/DNA topoisomerase II/histidine kinase"/>
    <property type="match status" value="1"/>
</dbReference>
<accession>A0A927FQQ5</accession>
<dbReference type="Proteomes" id="UP000654108">
    <property type="component" value="Unassembled WGS sequence"/>
</dbReference>
<dbReference type="Pfam" id="PF02518">
    <property type="entry name" value="HATPase_c"/>
    <property type="match status" value="1"/>
</dbReference>
<evidence type="ECO:0000256" key="8">
    <source>
        <dbReference type="SAM" id="Phobius"/>
    </source>
</evidence>
<keyword evidence="5" id="KW-0547">Nucleotide-binding</keyword>
<dbReference type="EMBL" id="JACYFU010000001">
    <property type="protein sequence ID" value="MBD8064505.1"/>
    <property type="molecule type" value="Genomic_DNA"/>
</dbReference>
<dbReference type="SMART" id="SM00387">
    <property type="entry name" value="HATPase_c"/>
    <property type="match status" value="1"/>
</dbReference>
<proteinExistence type="predicted"/>
<dbReference type="InterPro" id="IPR003594">
    <property type="entry name" value="HATPase_dom"/>
</dbReference>
<dbReference type="GO" id="GO:0005524">
    <property type="term" value="F:ATP binding"/>
    <property type="evidence" value="ECO:0007669"/>
    <property type="project" value="UniProtKB-KW"/>
</dbReference>
<evidence type="ECO:0000313" key="10">
    <source>
        <dbReference type="EMBL" id="MBD8064505.1"/>
    </source>
</evidence>
<evidence type="ECO:0000259" key="9">
    <source>
        <dbReference type="PROSITE" id="PS50109"/>
    </source>
</evidence>
<dbReference type="Gene3D" id="3.30.565.10">
    <property type="entry name" value="Histidine kinase-like ATPase, C-terminal domain"/>
    <property type="match status" value="1"/>
</dbReference>
<evidence type="ECO:0000313" key="11">
    <source>
        <dbReference type="Proteomes" id="UP000654108"/>
    </source>
</evidence>
<evidence type="ECO:0000256" key="4">
    <source>
        <dbReference type="ARBA" id="ARBA00022679"/>
    </source>
</evidence>
<organism evidence="10 11">
    <name type="scientific">Devosia oryzisoli</name>
    <dbReference type="NCBI Taxonomy" id="2774138"/>
    <lineage>
        <taxon>Bacteria</taxon>
        <taxon>Pseudomonadati</taxon>
        <taxon>Pseudomonadota</taxon>
        <taxon>Alphaproteobacteria</taxon>
        <taxon>Hyphomicrobiales</taxon>
        <taxon>Devosiaceae</taxon>
        <taxon>Devosia</taxon>
    </lineage>
</organism>
<dbReference type="GO" id="GO:0004673">
    <property type="term" value="F:protein histidine kinase activity"/>
    <property type="evidence" value="ECO:0007669"/>
    <property type="project" value="UniProtKB-EC"/>
</dbReference>
<dbReference type="PROSITE" id="PS50109">
    <property type="entry name" value="HIS_KIN"/>
    <property type="match status" value="1"/>
</dbReference>
<keyword evidence="3" id="KW-0597">Phosphoprotein</keyword>
<evidence type="ECO:0000256" key="3">
    <source>
        <dbReference type="ARBA" id="ARBA00022553"/>
    </source>
</evidence>
<dbReference type="Pfam" id="PF07568">
    <property type="entry name" value="HisKA_2"/>
    <property type="match status" value="1"/>
</dbReference>
<keyword evidence="7" id="KW-0067">ATP-binding</keyword>
<evidence type="ECO:0000256" key="1">
    <source>
        <dbReference type="ARBA" id="ARBA00000085"/>
    </source>
</evidence>
<comment type="caution">
    <text evidence="10">The sequence shown here is derived from an EMBL/GenBank/DDBJ whole genome shotgun (WGS) entry which is preliminary data.</text>
</comment>
<evidence type="ECO:0000256" key="5">
    <source>
        <dbReference type="ARBA" id="ARBA00022741"/>
    </source>
</evidence>
<dbReference type="InterPro" id="IPR036890">
    <property type="entry name" value="HATPase_C_sf"/>
</dbReference>
<keyword evidence="4" id="KW-0808">Transferase</keyword>
<dbReference type="AlphaFoldDB" id="A0A927FQQ5"/>
<dbReference type="InterPro" id="IPR054327">
    <property type="entry name" value="His-kinase-like_sensor"/>
</dbReference>
<protein>
    <recommendedName>
        <fullName evidence="2">histidine kinase</fullName>
        <ecNumber evidence="2">2.7.13.3</ecNumber>
    </recommendedName>
</protein>
<keyword evidence="6" id="KW-0418">Kinase</keyword>
<gene>
    <name evidence="10" type="ORF">IC608_03335</name>
</gene>
<keyword evidence="8" id="KW-0812">Transmembrane</keyword>
<keyword evidence="8" id="KW-0472">Membrane</keyword>
<dbReference type="Pfam" id="PF22588">
    <property type="entry name" value="dCache_1_like"/>
    <property type="match status" value="1"/>
</dbReference>
<evidence type="ECO:0000256" key="6">
    <source>
        <dbReference type="ARBA" id="ARBA00022777"/>
    </source>
</evidence>
<dbReference type="PANTHER" id="PTHR41523:SF8">
    <property type="entry name" value="ETHYLENE RESPONSE SENSOR PROTEIN"/>
    <property type="match status" value="1"/>
</dbReference>
<keyword evidence="8" id="KW-1133">Transmembrane helix</keyword>
<dbReference type="CDD" id="cd12914">
    <property type="entry name" value="PDC1_DGC_like"/>
    <property type="match status" value="1"/>
</dbReference>
<dbReference type="InterPro" id="IPR011495">
    <property type="entry name" value="Sig_transdc_His_kin_sub2_dim/P"/>
</dbReference>
<feature type="domain" description="Histidine kinase" evidence="9">
    <location>
        <begin position="310"/>
        <end position="494"/>
    </location>
</feature>
<keyword evidence="11" id="KW-1185">Reference proteome</keyword>
<sequence length="504" mass="55431">MTIVLCLLGFCGLFSFFILRGVEQTGQQLEAESQAAAQVVATNGGWMAQLARQTLLRVDASLGPFLDLQNEQLKNAVGSLPTGVNVYVVDESGDTKFATVPGMGTINVADRRYFAEVRQGMPFYTSGLMISRLHGENIFIFVKRIERNGAFRGAVLVSFNSKLLQEFWASLDLGAGSTVSLVRIDGELMARYPQPDGPVDLSDSVLIAQYLPQAPVGTYVSKASPVDGVARVVSYRLIPDTRILALASIATEPRWAAFRTAVWTVILIVAPIVLGLMGGWFWVLQLLRRDRRQREDLQKALETNTLLFREIHHRVKNNLQSVQSLVRMQEMPTSAKVDLQSRLTAMVAMHEHIYRHDRYEEIDASELIPVVVDDVVRSYGSHVEVSYDLSSLPVDRDHLTPLSLLLAELVTNALKYAFPDNREGRIAISLEPAGEGRCLLRVSDNGVGMAEPLPGAPQSMGMRLIRGVVAQMAGHYAFTVDNGTIFEGELALSLAGHQDPVAAQ</sequence>
<comment type="catalytic activity">
    <reaction evidence="1">
        <text>ATP + protein L-histidine = ADP + protein N-phospho-L-histidine.</text>
        <dbReference type="EC" id="2.7.13.3"/>
    </reaction>
</comment>
<dbReference type="PANTHER" id="PTHR41523">
    <property type="entry name" value="TWO-COMPONENT SYSTEM SENSOR PROTEIN"/>
    <property type="match status" value="1"/>
</dbReference>
<dbReference type="InterPro" id="IPR005467">
    <property type="entry name" value="His_kinase_dom"/>
</dbReference>
<reference evidence="10" key="1">
    <citation type="submission" date="2020-09" db="EMBL/GenBank/DDBJ databases">
        <title>Genome seq and assembly of Devosia sp.</title>
        <authorList>
            <person name="Chhetri G."/>
        </authorList>
    </citation>
    <scope>NUCLEOTIDE SEQUENCE</scope>
    <source>
        <strain evidence="10">PTR5</strain>
    </source>
</reference>
<name>A0A927FQQ5_9HYPH</name>